<comment type="similarity">
    <text evidence="2">Belongs to the BCCT transporter (TC 2.A.15) family.</text>
</comment>
<feature type="compositionally biased region" description="Acidic residues" evidence="8">
    <location>
        <begin position="658"/>
        <end position="672"/>
    </location>
</feature>
<gene>
    <name evidence="10" type="ORF">JOE56_000624</name>
</gene>
<sequence length="694" mass="75330">MNNDRTKRNASHDESAASGEPEIDIRMGPKLQEQQEKVARKKKVRKERTKKAKRFIEEIEYPHGIHPALVPGVSIEDQLVRYRVDKGILVIVGLLIVGFVAWGIAAPEQVLNVSSAALQWVMGNLGWIFNGLAIVLVIFLLCIAFSRYGRIPLGLDGEKPEFSTGSWAAMLFAAGIGIAIIFFGPYEPLQYFLDPRPGAYDPATVEAIKGAMAQAALHWGVNAWAIYAIVGLTVAYMSFRRGRLPLMSSVLEPLFGKKSDSLGGRIIDSLAIVATLFGTASSLGLGSLQIARGAQIVTGWNTTGNTVAIVIIMVLTIGTILSAVSGVTKGIRRLSNINMVMAVGLAFFFFVAGPTVFLVNIIPGVVVDYFATAPEALSATMADSPEMQEFLSTWTTFYWAWWVSWSPFVGVFTAKISRGRTIRQFVLGVLFIPSSIIILAFTILGGTAIYLQHTQQAIAPDGTIESLPKPENIFFTVLDYLPGAALIAPIVMVMLAIFFITTADSASLVNAQLTQGGNPKPNRLITAFWALCMAGIAVVMLLVGGESALTGLQNFITVTALPFTFVIVLMCVGLVKDLRNDPQTLRANYTQQALKSMVRRGIEKHGDDFAISIEPTSSTSKYAAGATFDSKAEDLTAWYQRTDEDGNPVNYDYSTGEYLDDNGDPIEMDSSEESAYSQPSQPPQSSQPTDEDKS</sequence>
<evidence type="ECO:0000256" key="6">
    <source>
        <dbReference type="ARBA" id="ARBA00022989"/>
    </source>
</evidence>
<keyword evidence="4" id="KW-1003">Cell membrane</keyword>
<evidence type="ECO:0000256" key="5">
    <source>
        <dbReference type="ARBA" id="ARBA00022692"/>
    </source>
</evidence>
<dbReference type="Proteomes" id="UP000809290">
    <property type="component" value="Unassembled WGS sequence"/>
</dbReference>
<evidence type="ECO:0000313" key="10">
    <source>
        <dbReference type="EMBL" id="MBM7815930.1"/>
    </source>
</evidence>
<feature type="region of interest" description="Disordered" evidence="8">
    <location>
        <begin position="640"/>
        <end position="694"/>
    </location>
</feature>
<dbReference type="PANTHER" id="PTHR30047">
    <property type="entry name" value="HIGH-AFFINITY CHOLINE TRANSPORT PROTEIN-RELATED"/>
    <property type="match status" value="1"/>
</dbReference>
<evidence type="ECO:0000256" key="7">
    <source>
        <dbReference type="ARBA" id="ARBA00023136"/>
    </source>
</evidence>
<evidence type="ECO:0000256" key="8">
    <source>
        <dbReference type="SAM" id="MobiDB-lite"/>
    </source>
</evidence>
<feature type="transmembrane region" description="Helical" evidence="9">
    <location>
        <begin position="221"/>
        <end position="239"/>
    </location>
</feature>
<dbReference type="Pfam" id="PF02028">
    <property type="entry name" value="BCCT"/>
    <property type="match status" value="1"/>
</dbReference>
<feature type="transmembrane region" description="Helical" evidence="9">
    <location>
        <begin position="167"/>
        <end position="186"/>
    </location>
</feature>
<name>A0ABS2SI50_9MICO</name>
<keyword evidence="3" id="KW-0813">Transport</keyword>
<feature type="region of interest" description="Disordered" evidence="8">
    <location>
        <begin position="1"/>
        <end position="45"/>
    </location>
</feature>
<keyword evidence="7 9" id="KW-0472">Membrane</keyword>
<feature type="transmembrane region" description="Helical" evidence="9">
    <location>
        <begin position="426"/>
        <end position="451"/>
    </location>
</feature>
<evidence type="ECO:0000256" key="3">
    <source>
        <dbReference type="ARBA" id="ARBA00022448"/>
    </source>
</evidence>
<keyword evidence="5 9" id="KW-0812">Transmembrane</keyword>
<accession>A0ABS2SI50</accession>
<dbReference type="EMBL" id="JAFBCP010000001">
    <property type="protein sequence ID" value="MBM7815930.1"/>
    <property type="molecule type" value="Genomic_DNA"/>
</dbReference>
<feature type="transmembrane region" description="Helical" evidence="9">
    <location>
        <begin position="524"/>
        <end position="543"/>
    </location>
</feature>
<evidence type="ECO:0000256" key="1">
    <source>
        <dbReference type="ARBA" id="ARBA00004651"/>
    </source>
</evidence>
<dbReference type="NCBIfam" id="TIGR00842">
    <property type="entry name" value="bcct"/>
    <property type="match status" value="1"/>
</dbReference>
<feature type="compositionally biased region" description="Low complexity" evidence="8">
    <location>
        <begin position="677"/>
        <end position="688"/>
    </location>
</feature>
<keyword evidence="11" id="KW-1185">Reference proteome</keyword>
<proteinExistence type="inferred from homology"/>
<keyword evidence="6 9" id="KW-1133">Transmembrane helix</keyword>
<feature type="transmembrane region" description="Helical" evidence="9">
    <location>
        <begin position="87"/>
        <end position="105"/>
    </location>
</feature>
<comment type="subcellular location">
    <subcellularLocation>
        <location evidence="1">Cell membrane</location>
        <topology evidence="1">Multi-pass membrane protein</topology>
    </subcellularLocation>
</comment>
<feature type="transmembrane region" description="Helical" evidence="9">
    <location>
        <begin position="306"/>
        <end position="327"/>
    </location>
</feature>
<comment type="caution">
    <text evidence="10">The sequence shown here is derived from an EMBL/GenBank/DDBJ whole genome shotgun (WGS) entry which is preliminary data.</text>
</comment>
<feature type="compositionally biased region" description="Basic and acidic residues" evidence="8">
    <location>
        <begin position="23"/>
        <end position="38"/>
    </location>
</feature>
<feature type="transmembrane region" description="Helical" evidence="9">
    <location>
        <begin position="125"/>
        <end position="146"/>
    </location>
</feature>
<feature type="transmembrane region" description="Helical" evidence="9">
    <location>
        <begin position="480"/>
        <end position="503"/>
    </location>
</feature>
<dbReference type="RefSeq" id="WP_239530353.1">
    <property type="nucleotide sequence ID" value="NZ_JAFBCP010000001.1"/>
</dbReference>
<organism evidence="10 11">
    <name type="scientific">Brevibacterium paucivorans</name>
    <dbReference type="NCBI Taxonomy" id="170994"/>
    <lineage>
        <taxon>Bacteria</taxon>
        <taxon>Bacillati</taxon>
        <taxon>Actinomycetota</taxon>
        <taxon>Actinomycetes</taxon>
        <taxon>Micrococcales</taxon>
        <taxon>Brevibacteriaceae</taxon>
        <taxon>Brevibacterium</taxon>
    </lineage>
</organism>
<evidence type="ECO:0000256" key="2">
    <source>
        <dbReference type="ARBA" id="ARBA00005658"/>
    </source>
</evidence>
<feature type="transmembrane region" description="Helical" evidence="9">
    <location>
        <begin position="555"/>
        <end position="575"/>
    </location>
</feature>
<feature type="transmembrane region" description="Helical" evidence="9">
    <location>
        <begin position="266"/>
        <end position="286"/>
    </location>
</feature>
<feature type="transmembrane region" description="Helical" evidence="9">
    <location>
        <begin position="339"/>
        <end position="362"/>
    </location>
</feature>
<protein>
    <submittedName>
        <fullName evidence="10">Choline/carnitine/betaine transport</fullName>
    </submittedName>
</protein>
<dbReference type="PANTHER" id="PTHR30047:SF7">
    <property type="entry name" value="HIGH-AFFINITY CHOLINE TRANSPORT PROTEIN"/>
    <property type="match status" value="1"/>
</dbReference>
<dbReference type="InterPro" id="IPR000060">
    <property type="entry name" value="BCCT_transptr"/>
</dbReference>
<feature type="compositionally biased region" description="Basic and acidic residues" evidence="8">
    <location>
        <begin position="1"/>
        <end position="15"/>
    </location>
</feature>
<evidence type="ECO:0000256" key="9">
    <source>
        <dbReference type="SAM" id="Phobius"/>
    </source>
</evidence>
<evidence type="ECO:0000313" key="11">
    <source>
        <dbReference type="Proteomes" id="UP000809290"/>
    </source>
</evidence>
<reference evidence="10 11" key="1">
    <citation type="submission" date="2021-01" db="EMBL/GenBank/DDBJ databases">
        <title>Sequencing the genomes of 1000 actinobacteria strains.</title>
        <authorList>
            <person name="Klenk H.-P."/>
        </authorList>
    </citation>
    <scope>NUCLEOTIDE SEQUENCE [LARGE SCALE GENOMIC DNA]</scope>
    <source>
        <strain evidence="10 11">DSM 13657</strain>
    </source>
</reference>
<feature type="transmembrane region" description="Helical" evidence="9">
    <location>
        <begin position="396"/>
        <end position="414"/>
    </location>
</feature>
<evidence type="ECO:0000256" key="4">
    <source>
        <dbReference type="ARBA" id="ARBA00022475"/>
    </source>
</evidence>